<proteinExistence type="predicted"/>
<dbReference type="Pfam" id="PF00587">
    <property type="entry name" value="tRNA-synt_2b"/>
    <property type="match status" value="1"/>
</dbReference>
<dbReference type="GO" id="GO:0004828">
    <property type="term" value="F:serine-tRNA ligase activity"/>
    <property type="evidence" value="ECO:0007669"/>
    <property type="project" value="UniProtKB-EC"/>
</dbReference>
<dbReference type="CDD" id="cd00770">
    <property type="entry name" value="SerRS_core"/>
    <property type="match status" value="1"/>
</dbReference>
<evidence type="ECO:0000256" key="5">
    <source>
        <dbReference type="ARBA" id="ARBA00022917"/>
    </source>
</evidence>
<dbReference type="PIRSF" id="PIRSF001529">
    <property type="entry name" value="Ser-tRNA-synth_IIa"/>
    <property type="match status" value="1"/>
</dbReference>
<feature type="binding site" evidence="10">
    <location>
        <begin position="387"/>
        <end position="390"/>
    </location>
    <ligand>
        <name>ATP</name>
        <dbReference type="ChEBI" id="CHEBI:30616"/>
    </ligand>
</feature>
<dbReference type="InterPro" id="IPR006195">
    <property type="entry name" value="aa-tRNA-synth_II"/>
</dbReference>
<evidence type="ECO:0000256" key="2">
    <source>
        <dbReference type="ARBA" id="ARBA00022598"/>
    </source>
</evidence>
<accession>A0A0H5C3F5</accession>
<keyword evidence="3" id="KW-0547">Nucleotide-binding</keyword>
<feature type="binding site" evidence="10">
    <location>
        <begin position="316"/>
        <end position="319"/>
    </location>
    <ligand>
        <name>ATP</name>
        <dbReference type="ChEBI" id="CHEBI:30616"/>
    </ligand>
</feature>
<dbReference type="PANTHER" id="PTHR11778">
    <property type="entry name" value="SERYL-TRNA SYNTHETASE"/>
    <property type="match status" value="1"/>
</dbReference>
<keyword evidence="4 10" id="KW-0067">ATP-binding</keyword>
<keyword evidence="2" id="KW-0436">Ligase</keyword>
<dbReference type="EMBL" id="CDQK01000003">
    <property type="protein sequence ID" value="CEP22411.1"/>
    <property type="molecule type" value="Genomic_DNA"/>
</dbReference>
<dbReference type="EC" id="6.1.1.11" evidence="1"/>
<evidence type="ECO:0000313" key="13">
    <source>
        <dbReference type="Proteomes" id="UP000038830"/>
    </source>
</evidence>
<gene>
    <name evidence="12" type="ORF">BN1211_2770</name>
</gene>
<evidence type="ECO:0000256" key="3">
    <source>
        <dbReference type="ARBA" id="ARBA00022741"/>
    </source>
</evidence>
<feature type="site" description="Important for serine binding" evidence="9">
    <location>
        <position position="423"/>
    </location>
</feature>
<evidence type="ECO:0000256" key="10">
    <source>
        <dbReference type="PIRSR" id="PIRSR001529-2"/>
    </source>
</evidence>
<dbReference type="InterPro" id="IPR042103">
    <property type="entry name" value="SerRS_1_N_sf"/>
</dbReference>
<dbReference type="GO" id="GO:0005524">
    <property type="term" value="F:ATP binding"/>
    <property type="evidence" value="ECO:0007669"/>
    <property type="project" value="UniProtKB-KW"/>
</dbReference>
<evidence type="ECO:0000256" key="6">
    <source>
        <dbReference type="ARBA" id="ARBA00023146"/>
    </source>
</evidence>
<dbReference type="Proteomes" id="UP000038830">
    <property type="component" value="Unassembled WGS sequence"/>
</dbReference>
<name>A0A0H5C3F5_CYBJN</name>
<evidence type="ECO:0000256" key="8">
    <source>
        <dbReference type="ARBA" id="ARBA00034892"/>
    </source>
</evidence>
<keyword evidence="5" id="KW-0648">Protein biosynthesis</keyword>
<evidence type="ECO:0000256" key="1">
    <source>
        <dbReference type="ARBA" id="ARBA00012840"/>
    </source>
</evidence>
<dbReference type="InterPro" id="IPR045864">
    <property type="entry name" value="aa-tRNA-synth_II/BPL/LPL"/>
</dbReference>
<dbReference type="PRINTS" id="PR00981">
    <property type="entry name" value="TRNASYNTHSER"/>
</dbReference>
<evidence type="ECO:0000313" key="12">
    <source>
        <dbReference type="EMBL" id="CEP22411.1"/>
    </source>
</evidence>
<dbReference type="NCBIfam" id="TIGR00414">
    <property type="entry name" value="serS"/>
    <property type="match status" value="1"/>
</dbReference>
<dbReference type="InterPro" id="IPR002317">
    <property type="entry name" value="Ser-tRNA-ligase_type_1"/>
</dbReference>
<dbReference type="Gene3D" id="3.30.930.10">
    <property type="entry name" value="Bira Bifunctional Protein, Domain 2"/>
    <property type="match status" value="1"/>
</dbReference>
<feature type="domain" description="Aminoacyl-transfer RNA synthetases class-II family profile" evidence="11">
    <location>
        <begin position="205"/>
        <end position="449"/>
    </location>
</feature>
<sequence>MLSRRITLSAVKRGAQLYSARFYSALPQEKRILKAPSFDVKGIVSNIDRVVEVSKLRELPSTVVDKLPQIPLLYEEVRQLQTTLNTVLKEKNDAQRLVKKELKTSGTPSQELQSLQLSLKTKEKEISTALSTKEKELYSLVDLVPNDIHPSVQVKEDIVRWLNPRSQYEPDLKLEHDKIGVELGILNLKSAATVSGSSWYYLVGDGALLEQALVQYALKLARKHGFITVLPPSIVRNEVADACGFKPRDQNNEVQTYQLINDDLCLTGTAEIPLAGLGINRLFSEKELPVRAVGLSRSYRAEAGARGKDTRGLYRVHEFTKVELFVWATESQSENELEKLRTFQEEFVSSLGLSAKVINMPSNDLGAPAFKKYDIEAWMPGRGTFGEVTSASNCTDYQSRRLQTKYTSLADNKRKYVHTLNGTAVAVPRVIVAIIENFYNHETRTVAIPRVLQPYMDDKTEISTQSKPF</sequence>
<dbReference type="InterPro" id="IPR033729">
    <property type="entry name" value="SerRS_core"/>
</dbReference>
<protein>
    <recommendedName>
        <fullName evidence="1">serine--tRNA ligase</fullName>
        <ecNumber evidence="1">6.1.1.11</ecNumber>
    </recommendedName>
    <alternativeName>
        <fullName evidence="7">Seryl-tRNA synthetase</fullName>
    </alternativeName>
    <alternativeName>
        <fullName evidence="8">Seryl-tRNA(Ser) synthetase</fullName>
    </alternativeName>
</protein>
<feature type="binding site" evidence="9">
    <location>
        <position position="421"/>
    </location>
    <ligand>
        <name>L-serine</name>
        <dbReference type="ChEBI" id="CHEBI:33384"/>
    </ligand>
</feature>
<dbReference type="SUPFAM" id="SSF46589">
    <property type="entry name" value="tRNA-binding arm"/>
    <property type="match status" value="1"/>
</dbReference>
<feature type="binding site" evidence="9">
    <location>
        <position position="269"/>
    </location>
    <ligand>
        <name>L-serine</name>
        <dbReference type="ChEBI" id="CHEBI:33384"/>
    </ligand>
</feature>
<dbReference type="InterPro" id="IPR002314">
    <property type="entry name" value="aa-tRNA-synt_IIb"/>
</dbReference>
<reference evidence="13" key="1">
    <citation type="journal article" date="2015" name="J. Biotechnol.">
        <title>The structure of the Cyberlindnera jadinii genome and its relation to Candida utilis analyzed by the occurrence of single nucleotide polymorphisms.</title>
        <authorList>
            <person name="Rupp O."/>
            <person name="Brinkrolf K."/>
            <person name="Buerth C."/>
            <person name="Kunigo M."/>
            <person name="Schneider J."/>
            <person name="Jaenicke S."/>
            <person name="Goesmann A."/>
            <person name="Puehler A."/>
            <person name="Jaeger K.-E."/>
            <person name="Ernst J.F."/>
        </authorList>
    </citation>
    <scope>NUCLEOTIDE SEQUENCE [LARGE SCALE GENOMIC DNA]</scope>
    <source>
        <strain evidence="13">ATCC 18201 / CBS 1600 / BCRC 20928 / JCM 3617 / NBRC 0987 / NRRL Y-1542</strain>
    </source>
</reference>
<evidence type="ECO:0000259" key="11">
    <source>
        <dbReference type="PROSITE" id="PS50862"/>
    </source>
</evidence>
<keyword evidence="6" id="KW-0030">Aminoacyl-tRNA synthetase</keyword>
<dbReference type="GO" id="GO:0006434">
    <property type="term" value="P:seryl-tRNA aminoacylation"/>
    <property type="evidence" value="ECO:0007669"/>
    <property type="project" value="InterPro"/>
</dbReference>
<feature type="binding site" evidence="10">
    <location>
        <begin position="300"/>
        <end position="302"/>
    </location>
    <ligand>
        <name>ATP</name>
        <dbReference type="ChEBI" id="CHEBI:30616"/>
    </ligand>
</feature>
<feature type="binding site" evidence="9">
    <location>
        <position position="300"/>
    </location>
    <ligand>
        <name>L-serine</name>
        <dbReference type="ChEBI" id="CHEBI:33384"/>
    </ligand>
</feature>
<organism evidence="12 13">
    <name type="scientific">Cyberlindnera jadinii (strain ATCC 18201 / CBS 1600 / BCRC 20928 / JCM 3617 / NBRC 0987 / NRRL Y-1542)</name>
    <name type="common">Torula yeast</name>
    <name type="synonym">Candida utilis</name>
    <dbReference type="NCBI Taxonomy" id="983966"/>
    <lineage>
        <taxon>Eukaryota</taxon>
        <taxon>Fungi</taxon>
        <taxon>Dikarya</taxon>
        <taxon>Ascomycota</taxon>
        <taxon>Saccharomycotina</taxon>
        <taxon>Saccharomycetes</taxon>
        <taxon>Phaffomycetales</taxon>
        <taxon>Phaffomycetaceae</taxon>
        <taxon>Cyberlindnera</taxon>
    </lineage>
</organism>
<dbReference type="PROSITE" id="PS50862">
    <property type="entry name" value="AA_TRNA_LIGASE_II"/>
    <property type="match status" value="1"/>
</dbReference>
<evidence type="ECO:0000256" key="7">
    <source>
        <dbReference type="ARBA" id="ARBA00031113"/>
    </source>
</evidence>
<evidence type="ECO:0000256" key="4">
    <source>
        <dbReference type="ARBA" id="ARBA00022840"/>
    </source>
</evidence>
<dbReference type="Gene3D" id="1.10.287.40">
    <property type="entry name" value="Serine-tRNA synthetase, tRNA binding domain"/>
    <property type="match status" value="1"/>
</dbReference>
<evidence type="ECO:0000256" key="9">
    <source>
        <dbReference type="PIRSR" id="PIRSR001529-1"/>
    </source>
</evidence>
<dbReference type="AlphaFoldDB" id="A0A0H5C3F5"/>
<feature type="binding site" evidence="9">
    <location>
        <position position="323"/>
    </location>
    <ligand>
        <name>L-serine</name>
        <dbReference type="ChEBI" id="CHEBI:33384"/>
    </ligand>
</feature>
<dbReference type="InterPro" id="IPR010978">
    <property type="entry name" value="tRNA-bd_arm"/>
</dbReference>
<dbReference type="SUPFAM" id="SSF55681">
    <property type="entry name" value="Class II aaRS and biotin synthetases"/>
    <property type="match status" value="1"/>
</dbReference>